<organism evidence="2 3">
    <name type="scientific">Rotaria magnacalcarata</name>
    <dbReference type="NCBI Taxonomy" id="392030"/>
    <lineage>
        <taxon>Eukaryota</taxon>
        <taxon>Metazoa</taxon>
        <taxon>Spiralia</taxon>
        <taxon>Gnathifera</taxon>
        <taxon>Rotifera</taxon>
        <taxon>Eurotatoria</taxon>
        <taxon>Bdelloidea</taxon>
        <taxon>Philodinida</taxon>
        <taxon>Philodinidae</taxon>
        <taxon>Rotaria</taxon>
    </lineage>
</organism>
<name>A0A817AL98_9BILA</name>
<comment type="caution">
    <text evidence="2">The sequence shown here is derived from an EMBL/GenBank/DDBJ whole genome shotgun (WGS) entry which is preliminary data.</text>
</comment>
<dbReference type="Gene3D" id="2.60.40.1930">
    <property type="match status" value="1"/>
</dbReference>
<dbReference type="InterPro" id="IPR001599">
    <property type="entry name" value="Macroglobln_a2"/>
</dbReference>
<gene>
    <name evidence="2" type="ORF">XDN619_LOCUS36644</name>
</gene>
<dbReference type="Pfam" id="PF07703">
    <property type="entry name" value="A2M_BRD"/>
    <property type="match status" value="1"/>
</dbReference>
<dbReference type="SMART" id="SM01360">
    <property type="entry name" value="A2M"/>
    <property type="match status" value="1"/>
</dbReference>
<dbReference type="GO" id="GO:0004866">
    <property type="term" value="F:endopeptidase inhibitor activity"/>
    <property type="evidence" value="ECO:0007669"/>
    <property type="project" value="InterPro"/>
</dbReference>
<feature type="domain" description="Alpha-2-macroglobulin" evidence="1">
    <location>
        <begin position="1167"/>
        <end position="1256"/>
    </location>
</feature>
<evidence type="ECO:0000313" key="3">
    <source>
        <dbReference type="Proteomes" id="UP000663887"/>
    </source>
</evidence>
<dbReference type="Proteomes" id="UP000663887">
    <property type="component" value="Unassembled WGS sequence"/>
</dbReference>
<dbReference type="PANTHER" id="PTHR40094">
    <property type="entry name" value="ALPHA-2-MACROGLOBULIN HOMOLOG"/>
    <property type="match status" value="1"/>
</dbReference>
<dbReference type="InterPro" id="IPR011625">
    <property type="entry name" value="A2M_N_BRD"/>
</dbReference>
<dbReference type="PANTHER" id="PTHR40094:SF1">
    <property type="entry name" value="UBIQUITIN DOMAIN-CONTAINING PROTEIN"/>
    <property type="match status" value="1"/>
</dbReference>
<sequence>MWSERDHTFKYEQPQSYKFDFNIDQVNEMNIETTTDAGVIPLHDDLQQQNLTPDQLQELFSRVSSELVAESTDDQEFFKREATIKVPKTSKIIQTPFPPPPSDRQEDFDIHIEHLKQLAKKEASSLVIERHSPNENDVDHVLSTITLTFNQSMISVSSLDEQMRAEDLGISLTPNVEGRWKWIGTQTVQFEAKHRLPYSTKYTLRVNKEHCVSVNRGKLDDEFFFEFSTATPTVREFLPDGEVSTLKPTCFLLFNQKIDKNEIFRHLCVVRGDEHKISNKELELVDETTAKSEFKSFINEKEGNHAQYIAFTFKDDLLKATQYTIQVPAGCPSAEGPLVTTSEWSASFNTYEPLKIIDWFPNTNNEWQKTALPGRTWSLTFNNSLDHSTIKKSLFRFEPEFVSKINLKETLLLGIEHTEDNDRKILLHNKSQSNTIYTLLIQLEILKDIYGQTLQHDHSDQPIQFEVQAIDSPTLGVLQGESGMIIMDPALLNEPCYTFIVCNYSELILRINRVKPEHYQEYLLYFNRRYRSDEEQKPDDKLPDPDGTLTVWVTDLMIGTPNNQATVSISNQKKETDQQGLCTIKTYRPGNIQKTEEEEEEDTKNEILIVEKGDDLCIQVNIHSYRSTDDAYIWRIFNDRGLYRPKEEVHIKGYVRLMKIKGEAKIPTYAQGIIDYIIYGSHSEQLQQSKVELNNYGAFDIYFTLPDNVNLEFRKPEYVVSSMIRPPLAYYCYPTVDQYAIASCEGKLFVGGYLNDAYVRWTVQATTTTFTPANQYGYMFGRAQSFCYYSSYDRKTKISYPKKHFQGKTNSKGQHEIKITYHGVEQEPRPIIVHTLATITDLNYQTQETKADFLMHPCAYYVGFQFVKNYVKKVEPVQTKVIVTDIDGNLIDNILVRCEVIGYEIKDEQTLTIVSSSKGAVNIDYTPKLDGRYNITHSVKDEQGRLAMSYYENFYVSGGYKKEIQHDNENSFIPTDSITIIPNAKKYQPDDLCELLILAPFSPANGLLIIDCDDWIPNVTVHAELTGSIPREIEVIDSPHRPATAIGSVSLKVSTDIYKLNVLINTKETNKMYTPSSIIHIDVNVVQYLDNASVDKAEVCLIVVDEAILSLTGHKLESPLNKFYHNRSENIRHHQNDSEGCGGGGGGDDRSRHKFMAIAVRLNFNPLACWTPSSITDSSGRVSIEVKLPDSLTRYRVWALATNDKQYGFGEMSFTIQLLIMVRPSLPRFLNYGDIANFSVILQNQTDQALLLHASFRATNATLLASQTNQQAVGYSIVIQPSKRAALKFPVTTIHSGLARFQFVVSTAKNETCASLDDAIELSLPIFTPATSEAFATYGDIYDEQAVLQPIKIPKNVLAQFGEVSVTASSTALASLTDAIISLYTYPYECTEQLSSGLLGIQSLWDVLQAFHCKELPDLSILKTKLESDINILKGRQYPNGGFG</sequence>
<proteinExistence type="predicted"/>
<protein>
    <recommendedName>
        <fullName evidence="1">Alpha-2-macroglobulin domain-containing protein</fullName>
    </recommendedName>
</protein>
<dbReference type="Gene3D" id="2.60.40.3710">
    <property type="match status" value="1"/>
</dbReference>
<evidence type="ECO:0000259" key="1">
    <source>
        <dbReference type="SMART" id="SM01360"/>
    </source>
</evidence>
<dbReference type="EMBL" id="CAJNRG010018904">
    <property type="protein sequence ID" value="CAF2265841.1"/>
    <property type="molecule type" value="Genomic_DNA"/>
</dbReference>
<evidence type="ECO:0000313" key="2">
    <source>
        <dbReference type="EMBL" id="CAF2265841.1"/>
    </source>
</evidence>
<reference evidence="2" key="1">
    <citation type="submission" date="2021-02" db="EMBL/GenBank/DDBJ databases">
        <authorList>
            <person name="Nowell W R."/>
        </authorList>
    </citation>
    <scope>NUCLEOTIDE SEQUENCE</scope>
</reference>
<dbReference type="InterPro" id="IPR051802">
    <property type="entry name" value="YfhM-like"/>
</dbReference>
<dbReference type="Pfam" id="PF00207">
    <property type="entry name" value="A2M"/>
    <property type="match status" value="1"/>
</dbReference>
<accession>A0A817AL98</accession>